<proteinExistence type="predicted"/>
<dbReference type="Gene3D" id="2.70.160.11">
    <property type="entry name" value="Hnrnp arginine n-methyltransferase1"/>
    <property type="match status" value="1"/>
</dbReference>
<dbReference type="PANTHER" id="PTHR11006">
    <property type="entry name" value="PROTEIN ARGININE N-METHYLTRANSFERASE"/>
    <property type="match status" value="1"/>
</dbReference>
<keyword evidence="1" id="KW-0949">S-adenosyl-L-methionine</keyword>
<feature type="compositionally biased region" description="Basic residues" evidence="2">
    <location>
        <begin position="223"/>
        <end position="232"/>
    </location>
</feature>
<gene>
    <name evidence="3" type="ORF">VKT23_007743</name>
</gene>
<sequence>MDIISEWMGYALLYESMLDSVLVAKERFLKRNGRIVVGENGEVTRECDGSFRVPYDGLCGVSEVKKESADWWNDVYGFDMSPMSTDIYNEAIIDVVGSYMLLHSYIKDLHIQALPFRSSHFFDYLCLDHHIEAVQVNPGTKKSSICLSMLPLVLRLKTAGRLSTLFHLYVVILASFGQDWPSISSPSLASRRSRSNSYHRGRMDCLRRIYQRDSRDSSERRQGHYRSQHARSKPGGIA</sequence>
<protein>
    <submittedName>
        <fullName evidence="3">Uncharacterized protein</fullName>
    </submittedName>
</protein>
<dbReference type="SUPFAM" id="SSF53335">
    <property type="entry name" value="S-adenosyl-L-methionine-dependent methyltransferases"/>
    <property type="match status" value="1"/>
</dbReference>
<keyword evidence="4" id="KW-1185">Reference proteome</keyword>
<dbReference type="EMBL" id="JBANRG010000011">
    <property type="protein sequence ID" value="KAK7462140.1"/>
    <property type="molecule type" value="Genomic_DNA"/>
</dbReference>
<dbReference type="InterPro" id="IPR029063">
    <property type="entry name" value="SAM-dependent_MTases_sf"/>
</dbReference>
<dbReference type="Gene3D" id="3.40.50.150">
    <property type="entry name" value="Vaccinia Virus protein VP39"/>
    <property type="match status" value="1"/>
</dbReference>
<evidence type="ECO:0000313" key="4">
    <source>
        <dbReference type="Proteomes" id="UP001498398"/>
    </source>
</evidence>
<dbReference type="Proteomes" id="UP001498398">
    <property type="component" value="Unassembled WGS sequence"/>
</dbReference>
<dbReference type="PANTHER" id="PTHR11006:SF53">
    <property type="entry name" value="PROTEIN ARGININE N-METHYLTRANSFERASE 3"/>
    <property type="match status" value="1"/>
</dbReference>
<accession>A0ABR1JMW6</accession>
<feature type="region of interest" description="Disordered" evidence="2">
    <location>
        <begin position="212"/>
        <end position="238"/>
    </location>
</feature>
<feature type="compositionally biased region" description="Basic and acidic residues" evidence="2">
    <location>
        <begin position="212"/>
        <end position="222"/>
    </location>
</feature>
<evidence type="ECO:0000313" key="3">
    <source>
        <dbReference type="EMBL" id="KAK7462140.1"/>
    </source>
</evidence>
<evidence type="ECO:0000256" key="1">
    <source>
        <dbReference type="ARBA" id="ARBA00022691"/>
    </source>
</evidence>
<dbReference type="InterPro" id="IPR025799">
    <property type="entry name" value="Arg_MeTrfase"/>
</dbReference>
<comment type="caution">
    <text evidence="3">The sequence shown here is derived from an EMBL/GenBank/DDBJ whole genome shotgun (WGS) entry which is preliminary data.</text>
</comment>
<name>A0ABR1JMW6_9AGAR</name>
<evidence type="ECO:0000256" key="2">
    <source>
        <dbReference type="SAM" id="MobiDB-lite"/>
    </source>
</evidence>
<organism evidence="3 4">
    <name type="scientific">Marasmiellus scandens</name>
    <dbReference type="NCBI Taxonomy" id="2682957"/>
    <lineage>
        <taxon>Eukaryota</taxon>
        <taxon>Fungi</taxon>
        <taxon>Dikarya</taxon>
        <taxon>Basidiomycota</taxon>
        <taxon>Agaricomycotina</taxon>
        <taxon>Agaricomycetes</taxon>
        <taxon>Agaricomycetidae</taxon>
        <taxon>Agaricales</taxon>
        <taxon>Marasmiineae</taxon>
        <taxon>Omphalotaceae</taxon>
        <taxon>Marasmiellus</taxon>
    </lineage>
</organism>
<reference evidence="3 4" key="1">
    <citation type="submission" date="2024-01" db="EMBL/GenBank/DDBJ databases">
        <title>A draft genome for the cacao thread blight pathogen Marasmiellus scandens.</title>
        <authorList>
            <person name="Baruah I.K."/>
            <person name="Leung J."/>
            <person name="Bukari Y."/>
            <person name="Amoako-Attah I."/>
            <person name="Meinhardt L.W."/>
            <person name="Bailey B.A."/>
            <person name="Cohen S.P."/>
        </authorList>
    </citation>
    <scope>NUCLEOTIDE SEQUENCE [LARGE SCALE GENOMIC DNA]</scope>
    <source>
        <strain evidence="3 4">GH-19</strain>
    </source>
</reference>